<reference evidence="1" key="1">
    <citation type="submission" date="2023-06" db="EMBL/GenBank/DDBJ databases">
        <authorList>
            <consortium name="Lawrence Berkeley National Laboratory"/>
            <person name="Ahrendt S."/>
            <person name="Sahu N."/>
            <person name="Indic B."/>
            <person name="Wong-Bajracharya J."/>
            <person name="Merenyi Z."/>
            <person name="Ke H.-M."/>
            <person name="Monk M."/>
            <person name="Kocsube S."/>
            <person name="Drula E."/>
            <person name="Lipzen A."/>
            <person name="Balint B."/>
            <person name="Henrissat B."/>
            <person name="Andreopoulos B."/>
            <person name="Martin F.M."/>
            <person name="Harder C.B."/>
            <person name="Rigling D."/>
            <person name="Ford K.L."/>
            <person name="Foster G.D."/>
            <person name="Pangilinan J."/>
            <person name="Papanicolaou A."/>
            <person name="Barry K."/>
            <person name="LaButti K."/>
            <person name="Viragh M."/>
            <person name="Koriabine M."/>
            <person name="Yan M."/>
            <person name="Riley R."/>
            <person name="Champramary S."/>
            <person name="Plett K.L."/>
            <person name="Tsai I.J."/>
            <person name="Slot J."/>
            <person name="Sipos G."/>
            <person name="Plett J."/>
            <person name="Nagy L.G."/>
            <person name="Grigoriev I.V."/>
        </authorList>
    </citation>
    <scope>NUCLEOTIDE SEQUENCE</scope>
    <source>
        <strain evidence="1">ICMP 16352</strain>
    </source>
</reference>
<proteinExistence type="predicted"/>
<evidence type="ECO:0000313" key="2">
    <source>
        <dbReference type="Proteomes" id="UP001175227"/>
    </source>
</evidence>
<name>A0AA39PCP1_9AGAR</name>
<dbReference type="EMBL" id="JAUEPR010000008">
    <property type="protein sequence ID" value="KAK0481356.1"/>
    <property type="molecule type" value="Genomic_DNA"/>
</dbReference>
<gene>
    <name evidence="1" type="ORF">IW261DRAFT_1470407</name>
</gene>
<organism evidence="1 2">
    <name type="scientific">Armillaria novae-zelandiae</name>
    <dbReference type="NCBI Taxonomy" id="153914"/>
    <lineage>
        <taxon>Eukaryota</taxon>
        <taxon>Fungi</taxon>
        <taxon>Dikarya</taxon>
        <taxon>Basidiomycota</taxon>
        <taxon>Agaricomycotina</taxon>
        <taxon>Agaricomycetes</taxon>
        <taxon>Agaricomycetidae</taxon>
        <taxon>Agaricales</taxon>
        <taxon>Marasmiineae</taxon>
        <taxon>Physalacriaceae</taxon>
        <taxon>Armillaria</taxon>
    </lineage>
</organism>
<dbReference type="AlphaFoldDB" id="A0AA39PCP1"/>
<dbReference type="Proteomes" id="UP001175227">
    <property type="component" value="Unassembled WGS sequence"/>
</dbReference>
<accession>A0AA39PCP1</accession>
<evidence type="ECO:0000313" key="1">
    <source>
        <dbReference type="EMBL" id="KAK0481356.1"/>
    </source>
</evidence>
<evidence type="ECO:0008006" key="3">
    <source>
        <dbReference type="Google" id="ProtNLM"/>
    </source>
</evidence>
<sequence>MMLPTSKRWTCLRLTAPLHSLRLFDGITHQLPLLETLYIKVLSARRSALSLESKSVVHAFCKAPHLRELSLVQRLKSEASFFPRLFALPLETISWLYLVSTTSDMISFLQSDRAKHMITVVVTLIESERHGVPKQIEIPVIRQACLRNLSLIDSAVGVLSQLQLPALQRLLVLSTSQNPILPTISEQTVPILMELTIRCSCPVDGHALANMLQWTPNLREMILETVLKSDVLFIALGRSRGGVLELVPHLETISLKGTTLEFSDADGVIEDMVEARCAIAPGDRRAALKEVRWY</sequence>
<comment type="caution">
    <text evidence="1">The sequence shown here is derived from an EMBL/GenBank/DDBJ whole genome shotgun (WGS) entry which is preliminary data.</text>
</comment>
<protein>
    <recommendedName>
        <fullName evidence="3">F-box domain-containing protein</fullName>
    </recommendedName>
</protein>
<keyword evidence="2" id="KW-1185">Reference proteome</keyword>